<evidence type="ECO:0000256" key="2">
    <source>
        <dbReference type="ARBA" id="ARBA00022578"/>
    </source>
</evidence>
<dbReference type="GO" id="GO:0004803">
    <property type="term" value="F:transposase activity"/>
    <property type="evidence" value="ECO:0007669"/>
    <property type="project" value="InterPro"/>
</dbReference>
<evidence type="ECO:0008006" key="9">
    <source>
        <dbReference type="Google" id="ProtNLM"/>
    </source>
</evidence>
<proteinExistence type="inferred from homology"/>
<dbReference type="SUPFAM" id="SSF53098">
    <property type="entry name" value="Ribonuclease H-like"/>
    <property type="match status" value="1"/>
</dbReference>
<protein>
    <recommendedName>
        <fullName evidence="9">Transposase DDE domain-containing protein</fullName>
    </recommendedName>
</protein>
<evidence type="ECO:0000259" key="6">
    <source>
        <dbReference type="Pfam" id="PF14294"/>
    </source>
</evidence>
<dbReference type="Gene3D" id="3.90.350.10">
    <property type="entry name" value="Transposase Inhibitor Protein From Tn5, Chain A, domain 1"/>
    <property type="match status" value="1"/>
</dbReference>
<keyword evidence="3" id="KW-0238">DNA-binding</keyword>
<sequence>MPKSTFFTGQPVFNQLLCFIPRSKVEQLALKHSADRYCKKFKAFDHLVTMLFSGFHHCTSLRELITGLQAGSSRLSHLGITSTPRRSTLADANKRRSVDFFSDLFHFLRNRYVGFLPDSRIKGKIRDRLFIVDSTTITLFSEVFKACGNAMANGKKKGGVKAHTLIRVKDDVPCFVRLGAASGADKSIMPELKLPSGSILVMDKGYNNYLPMEAWTGQGVSWVTRLNKCSYWALLEENPVSEQQKRQGVISDKRISLGKPQTRVRVQQARIITYYDKQSGKTFEFLTNNQQFSAMTIAGIYKQRWQIELLFKRLKQNFQLTNFLGDNQNAIKIQIWCALIADLLIKIVKDRADKRRKQKWSFANVAGLIRQHLGTYIDLLQFLINPERSLIGYKESQPDYQLTLFKT</sequence>
<evidence type="ECO:0000313" key="8">
    <source>
        <dbReference type="Proteomes" id="UP000199226"/>
    </source>
</evidence>
<dbReference type="InterPro" id="IPR047952">
    <property type="entry name" value="Transpos_IS4"/>
</dbReference>
<dbReference type="PANTHER" id="PTHR33258">
    <property type="entry name" value="TRANSPOSASE INSL FOR INSERTION SEQUENCE ELEMENT IS186A-RELATED"/>
    <property type="match status" value="1"/>
</dbReference>
<evidence type="ECO:0000256" key="3">
    <source>
        <dbReference type="ARBA" id="ARBA00023125"/>
    </source>
</evidence>
<dbReference type="Pfam" id="PF14294">
    <property type="entry name" value="DUF4372"/>
    <property type="match status" value="1"/>
</dbReference>
<dbReference type="GO" id="GO:0006313">
    <property type="term" value="P:DNA transposition"/>
    <property type="evidence" value="ECO:0007669"/>
    <property type="project" value="InterPro"/>
</dbReference>
<dbReference type="Proteomes" id="UP000199226">
    <property type="component" value="Unassembled WGS sequence"/>
</dbReference>
<organism evidence="7 8">
    <name type="scientific">Daejeonella rubra</name>
    <dbReference type="NCBI Taxonomy" id="990371"/>
    <lineage>
        <taxon>Bacteria</taxon>
        <taxon>Pseudomonadati</taxon>
        <taxon>Bacteroidota</taxon>
        <taxon>Sphingobacteriia</taxon>
        <taxon>Sphingobacteriales</taxon>
        <taxon>Sphingobacteriaceae</taxon>
        <taxon>Daejeonella</taxon>
    </lineage>
</organism>
<dbReference type="EMBL" id="FNHH01000003">
    <property type="protein sequence ID" value="SDL87261.1"/>
    <property type="molecule type" value="Genomic_DNA"/>
</dbReference>
<evidence type="ECO:0000256" key="1">
    <source>
        <dbReference type="ARBA" id="ARBA00010075"/>
    </source>
</evidence>
<dbReference type="GO" id="GO:0003677">
    <property type="term" value="F:DNA binding"/>
    <property type="evidence" value="ECO:0007669"/>
    <property type="project" value="UniProtKB-KW"/>
</dbReference>
<dbReference type="AlphaFoldDB" id="A0A1G9NLN2"/>
<dbReference type="Pfam" id="PF01609">
    <property type="entry name" value="DDE_Tnp_1"/>
    <property type="match status" value="1"/>
</dbReference>
<accession>A0A1G9NLN2</accession>
<dbReference type="STRING" id="990371.SAMN05421813_10384"/>
<evidence type="ECO:0000313" key="7">
    <source>
        <dbReference type="EMBL" id="SDL87261.1"/>
    </source>
</evidence>
<keyword evidence="4" id="KW-0233">DNA recombination</keyword>
<gene>
    <name evidence="7" type="ORF">SAMN05421813_10384</name>
</gene>
<keyword evidence="8" id="KW-1185">Reference proteome</keyword>
<name>A0A1G9NLN2_9SPHI</name>
<dbReference type="InterPro" id="IPR002559">
    <property type="entry name" value="Transposase_11"/>
</dbReference>
<dbReference type="OrthoDB" id="7327264at2"/>
<feature type="domain" description="DUF4372" evidence="6">
    <location>
        <begin position="8"/>
        <end position="80"/>
    </location>
</feature>
<dbReference type="RefSeq" id="WP_090699723.1">
    <property type="nucleotide sequence ID" value="NZ_FNHH01000003.1"/>
</dbReference>
<feature type="domain" description="Transposase IS4-like" evidence="5">
    <location>
        <begin position="127"/>
        <end position="341"/>
    </location>
</feature>
<dbReference type="NCBIfam" id="NF033592">
    <property type="entry name" value="transpos_IS4_1"/>
    <property type="match status" value="1"/>
</dbReference>
<dbReference type="InterPro" id="IPR025399">
    <property type="entry name" value="DUF4372"/>
</dbReference>
<dbReference type="InterPro" id="IPR012337">
    <property type="entry name" value="RNaseH-like_sf"/>
</dbReference>
<comment type="similarity">
    <text evidence="1">Belongs to the transposase 11 family.</text>
</comment>
<evidence type="ECO:0000256" key="4">
    <source>
        <dbReference type="ARBA" id="ARBA00023172"/>
    </source>
</evidence>
<reference evidence="8" key="1">
    <citation type="submission" date="2016-10" db="EMBL/GenBank/DDBJ databases">
        <authorList>
            <person name="Varghese N."/>
            <person name="Submissions S."/>
        </authorList>
    </citation>
    <scope>NUCLEOTIDE SEQUENCE [LARGE SCALE GENOMIC DNA]</scope>
    <source>
        <strain evidence="8">DSM 24536</strain>
    </source>
</reference>
<keyword evidence="2" id="KW-0815">Transposition</keyword>
<evidence type="ECO:0000259" key="5">
    <source>
        <dbReference type="Pfam" id="PF01609"/>
    </source>
</evidence>
<dbReference type="PANTHER" id="PTHR33258:SF1">
    <property type="entry name" value="TRANSPOSASE INSL FOR INSERTION SEQUENCE ELEMENT IS186A-RELATED"/>
    <property type="match status" value="1"/>
</dbReference>